<comment type="caution">
    <text evidence="8">The sequence shown here is derived from an EMBL/GenBank/DDBJ whole genome shotgun (WGS) entry which is preliminary data.</text>
</comment>
<dbReference type="HAMAP" id="MF_00925">
    <property type="entry name" value="OM_assembly_BamE"/>
    <property type="match status" value="1"/>
</dbReference>
<gene>
    <name evidence="4" type="primary">bamE</name>
    <name evidence="8" type="ORF">JJB74_09585</name>
</gene>
<dbReference type="PANTHER" id="PTHR37482">
    <property type="entry name" value="OUTER MEMBRANE PROTEIN ASSEMBLY FACTOR BAME"/>
    <property type="match status" value="1"/>
</dbReference>
<keyword evidence="9" id="KW-1185">Reference proteome</keyword>
<dbReference type="PANTHER" id="PTHR37482:SF1">
    <property type="entry name" value="OUTER MEMBRANE PROTEIN ASSEMBLY FACTOR BAME"/>
    <property type="match status" value="1"/>
</dbReference>
<dbReference type="Proteomes" id="UP000622890">
    <property type="component" value="Unassembled WGS sequence"/>
</dbReference>
<accession>A0A934SSX1</accession>
<dbReference type="Pfam" id="PF04355">
    <property type="entry name" value="BamE"/>
    <property type="match status" value="1"/>
</dbReference>
<evidence type="ECO:0000259" key="7">
    <source>
        <dbReference type="Pfam" id="PF04355"/>
    </source>
</evidence>
<reference evidence="8" key="1">
    <citation type="submission" date="2021-01" db="EMBL/GenBank/DDBJ databases">
        <title>Genome sequence of strain Noviherbaspirillum sp. DKR-6.</title>
        <authorList>
            <person name="Chaudhary D.K."/>
        </authorList>
    </citation>
    <scope>NUCLEOTIDE SEQUENCE</scope>
    <source>
        <strain evidence="8">DKR-6</strain>
    </source>
</reference>
<feature type="chain" id="PRO_5037266977" description="Outer membrane protein assembly factor BamE" evidence="6">
    <location>
        <begin position="31"/>
        <end position="205"/>
    </location>
</feature>
<evidence type="ECO:0000313" key="8">
    <source>
        <dbReference type="EMBL" id="MBK4734855.1"/>
    </source>
</evidence>
<dbReference type="GO" id="GO:0043165">
    <property type="term" value="P:Gram-negative-bacterium-type cell outer membrane assembly"/>
    <property type="evidence" value="ECO:0007669"/>
    <property type="project" value="UniProtKB-UniRule"/>
</dbReference>
<sequence length="205" mass="22284">MRLLFPRSGRLPAPASGALCVLFAACLAGCASKNPLIDDPQVATRSEAPKAQAAAPASVPTSSDHDTVQTTRDKPFLGFLRPYRPDIQQGNFVSREMISQLREGMSQDQVRFILGTPLLTDVFHANRWDYPFRIRKGNGETTASRVTLYFEDNRLTRIVGGDLPTEADYLSRIAGEKQKKGDAKPAAEATPSPAADTRTPATAQP</sequence>
<keyword evidence="2 4" id="KW-0472">Membrane</keyword>
<dbReference type="InterPro" id="IPR037873">
    <property type="entry name" value="BamE-like"/>
</dbReference>
<dbReference type="InterPro" id="IPR007450">
    <property type="entry name" value="BamE_dom"/>
</dbReference>
<evidence type="ECO:0000256" key="5">
    <source>
        <dbReference type="SAM" id="MobiDB-lite"/>
    </source>
</evidence>
<evidence type="ECO:0000256" key="1">
    <source>
        <dbReference type="ARBA" id="ARBA00022729"/>
    </source>
</evidence>
<dbReference type="GO" id="GO:0051205">
    <property type="term" value="P:protein insertion into membrane"/>
    <property type="evidence" value="ECO:0007669"/>
    <property type="project" value="UniProtKB-UniRule"/>
</dbReference>
<proteinExistence type="inferred from homology"/>
<dbReference type="PROSITE" id="PS51257">
    <property type="entry name" value="PROKAR_LIPOPROTEIN"/>
    <property type="match status" value="1"/>
</dbReference>
<evidence type="ECO:0000313" key="9">
    <source>
        <dbReference type="Proteomes" id="UP000622890"/>
    </source>
</evidence>
<dbReference type="EMBL" id="JAEPBG010000003">
    <property type="protein sequence ID" value="MBK4734855.1"/>
    <property type="molecule type" value="Genomic_DNA"/>
</dbReference>
<comment type="subunit">
    <text evidence="4">Part of the Bam complex.</text>
</comment>
<feature type="region of interest" description="Disordered" evidence="5">
    <location>
        <begin position="45"/>
        <end position="69"/>
    </location>
</feature>
<dbReference type="AlphaFoldDB" id="A0A934SSX1"/>
<dbReference type="RefSeq" id="WP_200591628.1">
    <property type="nucleotide sequence ID" value="NZ_JAEPBG010000003.1"/>
</dbReference>
<feature type="domain" description="Outer membrane protein assembly factor BamE" evidence="7">
    <location>
        <begin position="90"/>
        <end position="159"/>
    </location>
</feature>
<name>A0A934SSX1_9BURK</name>
<evidence type="ECO:0000256" key="6">
    <source>
        <dbReference type="SAM" id="SignalP"/>
    </source>
</evidence>
<feature type="compositionally biased region" description="Low complexity" evidence="5">
    <location>
        <begin position="49"/>
        <end position="62"/>
    </location>
</feature>
<feature type="compositionally biased region" description="Basic and acidic residues" evidence="5">
    <location>
        <begin position="174"/>
        <end position="185"/>
    </location>
</feature>
<dbReference type="GO" id="GO:0030674">
    <property type="term" value="F:protein-macromolecule adaptor activity"/>
    <property type="evidence" value="ECO:0007669"/>
    <property type="project" value="TreeGrafter"/>
</dbReference>
<comment type="function">
    <text evidence="4">Part of the outer membrane protein assembly complex, which is involved in assembly and insertion of beta-barrel proteins into the outer membrane.</text>
</comment>
<dbReference type="InterPro" id="IPR026592">
    <property type="entry name" value="BamE"/>
</dbReference>
<dbReference type="Gene3D" id="3.30.1450.10">
    <property type="match status" value="1"/>
</dbReference>
<keyword evidence="4" id="KW-0564">Palmitate</keyword>
<evidence type="ECO:0000256" key="3">
    <source>
        <dbReference type="ARBA" id="ARBA00023237"/>
    </source>
</evidence>
<protein>
    <recommendedName>
        <fullName evidence="4">Outer membrane protein assembly factor BamE</fullName>
    </recommendedName>
</protein>
<dbReference type="GO" id="GO:1990063">
    <property type="term" value="C:Bam protein complex"/>
    <property type="evidence" value="ECO:0007669"/>
    <property type="project" value="TreeGrafter"/>
</dbReference>
<keyword evidence="4" id="KW-0449">Lipoprotein</keyword>
<evidence type="ECO:0000256" key="4">
    <source>
        <dbReference type="HAMAP-Rule" id="MF_00925"/>
    </source>
</evidence>
<feature type="signal peptide" evidence="6">
    <location>
        <begin position="1"/>
        <end position="30"/>
    </location>
</feature>
<evidence type="ECO:0000256" key="2">
    <source>
        <dbReference type="ARBA" id="ARBA00023136"/>
    </source>
</evidence>
<organism evidence="8 9">
    <name type="scientific">Noviherbaspirillum pedocola</name>
    <dbReference type="NCBI Taxonomy" id="2801341"/>
    <lineage>
        <taxon>Bacteria</taxon>
        <taxon>Pseudomonadati</taxon>
        <taxon>Pseudomonadota</taxon>
        <taxon>Betaproteobacteria</taxon>
        <taxon>Burkholderiales</taxon>
        <taxon>Oxalobacteraceae</taxon>
        <taxon>Noviherbaspirillum</taxon>
    </lineage>
</organism>
<comment type="subcellular location">
    <subcellularLocation>
        <location evidence="4">Cell outer membrane</location>
        <topology evidence="4">Lipid-anchor</topology>
    </subcellularLocation>
</comment>
<feature type="region of interest" description="Disordered" evidence="5">
    <location>
        <begin position="173"/>
        <end position="205"/>
    </location>
</feature>
<keyword evidence="1 4" id="KW-0732">Signal</keyword>
<keyword evidence="3 4" id="KW-0998">Cell outer membrane</keyword>
<comment type="similarity">
    <text evidence="4">Belongs to the BamE family.</text>
</comment>